<reference evidence="3" key="1">
    <citation type="submission" date="2016-10" db="EMBL/GenBank/DDBJ databases">
        <authorList>
            <person name="Varghese N."/>
            <person name="Submissions S."/>
        </authorList>
    </citation>
    <scope>NUCLEOTIDE SEQUENCE [LARGE SCALE GENOMIC DNA]</scope>
    <source>
        <strain evidence="3">DSM 16858</strain>
    </source>
</reference>
<dbReference type="CDD" id="cd05120">
    <property type="entry name" value="APH_ChoK_like"/>
    <property type="match status" value="1"/>
</dbReference>
<dbReference type="PANTHER" id="PTHR21310:SF15">
    <property type="entry name" value="AMINOGLYCOSIDE PHOSPHOTRANSFERASE DOMAIN-CONTAINING PROTEIN"/>
    <property type="match status" value="1"/>
</dbReference>
<accession>A0A1I0CNG4</accession>
<evidence type="ECO:0000313" key="2">
    <source>
        <dbReference type="EMBL" id="SET21210.1"/>
    </source>
</evidence>
<evidence type="ECO:0000313" key="3">
    <source>
        <dbReference type="Proteomes" id="UP000199181"/>
    </source>
</evidence>
<dbReference type="Pfam" id="PF01636">
    <property type="entry name" value="APH"/>
    <property type="match status" value="1"/>
</dbReference>
<dbReference type="Proteomes" id="UP000199181">
    <property type="component" value="Unassembled WGS sequence"/>
</dbReference>
<dbReference type="SUPFAM" id="SSF56112">
    <property type="entry name" value="Protein kinase-like (PK-like)"/>
    <property type="match status" value="1"/>
</dbReference>
<dbReference type="InterPro" id="IPR011009">
    <property type="entry name" value="Kinase-like_dom_sf"/>
</dbReference>
<dbReference type="InterPro" id="IPR002575">
    <property type="entry name" value="Aminoglycoside_PTrfase"/>
</dbReference>
<dbReference type="AlphaFoldDB" id="A0A1I0CNG4"/>
<gene>
    <name evidence="2" type="ORF">SAMN05443639_102192</name>
</gene>
<dbReference type="InterPro" id="IPR051678">
    <property type="entry name" value="AGP_Transferase"/>
</dbReference>
<dbReference type="GO" id="GO:0016301">
    <property type="term" value="F:kinase activity"/>
    <property type="evidence" value="ECO:0007669"/>
    <property type="project" value="UniProtKB-KW"/>
</dbReference>
<proteinExistence type="predicted"/>
<keyword evidence="2" id="KW-0808">Transferase</keyword>
<dbReference type="Gene3D" id="3.90.1200.10">
    <property type="match status" value="1"/>
</dbReference>
<name>A0A1I0CNG4_9BACT</name>
<feature type="domain" description="Aminoglycoside phosphotransferase" evidence="1">
    <location>
        <begin position="44"/>
        <end position="257"/>
    </location>
</feature>
<dbReference type="EMBL" id="FOIJ01000002">
    <property type="protein sequence ID" value="SET21210.1"/>
    <property type="molecule type" value="Genomic_DNA"/>
</dbReference>
<dbReference type="PIRSF" id="PIRSF000707">
    <property type="entry name" value="Hygromycin-B_kinase"/>
    <property type="match status" value="1"/>
</dbReference>
<protein>
    <submittedName>
        <fullName evidence="2">Hygromycin-B 7''-O-kinase</fullName>
    </submittedName>
</protein>
<organism evidence="2 3">
    <name type="scientific">Stigmatella erecta</name>
    <dbReference type="NCBI Taxonomy" id="83460"/>
    <lineage>
        <taxon>Bacteria</taxon>
        <taxon>Pseudomonadati</taxon>
        <taxon>Myxococcota</taxon>
        <taxon>Myxococcia</taxon>
        <taxon>Myxococcales</taxon>
        <taxon>Cystobacterineae</taxon>
        <taxon>Archangiaceae</taxon>
        <taxon>Stigmatella</taxon>
    </lineage>
</organism>
<keyword evidence="3" id="KW-1185">Reference proteome</keyword>
<sequence>MRRFRRDFSAWRPAIEAICREHAIDTDEIHPFTEGSNLIARAANDRVVKVFPEFHRHQWESEWRALRHLQGASLPIRIPTLIAHGQRPDGWTYVIVESLPGVLLEEIWAGLTEPEKSSLLRQAGQAMASVHQAAIGGLKDLQPEWHSFLETQAGGALQRHQSKGMPAWFLSGLEGFVSEHRPRFQAPRSVLLTGEYTPFNLLAEKEMGRWSITGMIDFGDAMIGAPEYDFLGPLLFLAEGKPALIEGFFEGYGGHAPAASWLMCLAVLHRYSDLKQQVRIPAWETRVQSLQELTGLIFPSGRH</sequence>
<dbReference type="InterPro" id="IPR016259">
    <property type="entry name" value="Hygromycin-B_Kinase"/>
</dbReference>
<evidence type="ECO:0000259" key="1">
    <source>
        <dbReference type="Pfam" id="PF01636"/>
    </source>
</evidence>
<keyword evidence="2" id="KW-0418">Kinase</keyword>
<dbReference type="PANTHER" id="PTHR21310">
    <property type="entry name" value="AMINOGLYCOSIDE PHOSPHOTRANSFERASE-RELATED-RELATED"/>
    <property type="match status" value="1"/>
</dbReference>